<evidence type="ECO:0000313" key="5">
    <source>
        <dbReference type="Proteomes" id="UP001242480"/>
    </source>
</evidence>
<gene>
    <name evidence="4" type="ORF">QO011_006723</name>
</gene>
<reference evidence="4 5" key="1">
    <citation type="submission" date="2023-07" db="EMBL/GenBank/DDBJ databases">
        <title>Genomic Encyclopedia of Type Strains, Phase IV (KMG-IV): sequencing the most valuable type-strain genomes for metagenomic binning, comparative biology and taxonomic classification.</title>
        <authorList>
            <person name="Goeker M."/>
        </authorList>
    </citation>
    <scope>NUCLEOTIDE SEQUENCE [LARGE SCALE GENOMIC DNA]</scope>
    <source>
        <strain evidence="4 5">DSM 19619</strain>
    </source>
</reference>
<accession>A0ABU0JKM3</accession>
<keyword evidence="5" id="KW-1185">Reference proteome</keyword>
<dbReference type="Gene3D" id="2.60.40.10">
    <property type="entry name" value="Immunoglobulins"/>
    <property type="match status" value="1"/>
</dbReference>
<keyword evidence="1" id="KW-0472">Membrane</keyword>
<proteinExistence type="predicted"/>
<keyword evidence="1" id="KW-0812">Transmembrane</keyword>
<dbReference type="RefSeq" id="WP_307282266.1">
    <property type="nucleotide sequence ID" value="NZ_JAUSVX010000017.1"/>
</dbReference>
<feature type="transmembrane region" description="Helical" evidence="1">
    <location>
        <begin position="365"/>
        <end position="385"/>
    </location>
</feature>
<protein>
    <submittedName>
        <fullName evidence="4">Membrane protein</fullName>
    </submittedName>
</protein>
<dbReference type="InterPro" id="IPR018905">
    <property type="entry name" value="A-galactase_NEW3"/>
</dbReference>
<keyword evidence="1" id="KW-1133">Transmembrane helix</keyword>
<keyword evidence="2" id="KW-0732">Signal</keyword>
<name>A0ABU0JKM3_9HYPH</name>
<feature type="chain" id="PRO_5046038627" evidence="2">
    <location>
        <begin position="27"/>
        <end position="391"/>
    </location>
</feature>
<feature type="domain" description="PLAT" evidence="3">
    <location>
        <begin position="354"/>
        <end position="391"/>
    </location>
</feature>
<dbReference type="EMBL" id="JAUSVX010000017">
    <property type="protein sequence ID" value="MDQ0473687.1"/>
    <property type="molecule type" value="Genomic_DNA"/>
</dbReference>
<feature type="signal peptide" evidence="2">
    <location>
        <begin position="1"/>
        <end position="26"/>
    </location>
</feature>
<dbReference type="InterPro" id="IPR001024">
    <property type="entry name" value="PLAT/LH2_dom"/>
</dbReference>
<dbReference type="Proteomes" id="UP001242480">
    <property type="component" value="Unassembled WGS sequence"/>
</dbReference>
<organism evidence="4 5">
    <name type="scientific">Labrys wisconsinensis</name>
    <dbReference type="NCBI Taxonomy" id="425677"/>
    <lineage>
        <taxon>Bacteria</taxon>
        <taxon>Pseudomonadati</taxon>
        <taxon>Pseudomonadota</taxon>
        <taxon>Alphaproteobacteria</taxon>
        <taxon>Hyphomicrobiales</taxon>
        <taxon>Xanthobacteraceae</taxon>
        <taxon>Labrys</taxon>
    </lineage>
</organism>
<dbReference type="Pfam" id="PF10633">
    <property type="entry name" value="NPCBM_assoc"/>
    <property type="match status" value="1"/>
</dbReference>
<evidence type="ECO:0000313" key="4">
    <source>
        <dbReference type="EMBL" id="MDQ0473687.1"/>
    </source>
</evidence>
<dbReference type="PANTHER" id="PTHR39198">
    <property type="entry name" value="HYPOTHETICAL MEMBRANE PROTEIN, CONSERVED"/>
    <property type="match status" value="1"/>
</dbReference>
<dbReference type="PANTHER" id="PTHR39198:SF1">
    <property type="entry name" value="ALPHA-GALACTOSIDASE NEW3 DOMAIN-CONTAINING PROTEIN"/>
    <property type="match status" value="1"/>
</dbReference>
<dbReference type="InterPro" id="IPR013783">
    <property type="entry name" value="Ig-like_fold"/>
</dbReference>
<evidence type="ECO:0000256" key="2">
    <source>
        <dbReference type="SAM" id="SignalP"/>
    </source>
</evidence>
<evidence type="ECO:0000259" key="3">
    <source>
        <dbReference type="PROSITE" id="PS50095"/>
    </source>
</evidence>
<dbReference type="PROSITE" id="PS50095">
    <property type="entry name" value="PLAT"/>
    <property type="match status" value="1"/>
</dbReference>
<sequence length="391" mass="40577">MHAKRRLLCASLFYASALLTSGQAWAATAPDIKGLWLTTDFPSLTLHAGDTTSLGLTLYNYGLAPQRTELNVAEKPQAWSAVIEGQGKPVNAAFADYDGRATLSLKLDIPKDAKPGDYKLLIDAAGTDARSSLPVTVHLEPPLAAKLTAEPKLPVLKGSPKSSFDFSVHVVNDSATDMLATLTAEAPAGFDVAFKEGYGSQELTSIPLKAGEAKDISVSIKPTQDTPAGDYPVTMKIAGAGTEATARLTLDVSGQPSLSLAGEDGRVSGNAYAGRERSYTLVLRNSGTAAARDLSLNGSAPPDWKVSFEPAHIDALQAGAERTVTALVTPAAKALDGDYVVSFSASGDGASQSASYRVTVLTSTLWGATGIGLVAVAALVLVGAVGRYGRR</sequence>
<comment type="caution">
    <text evidence="4">The sequence shown here is derived from an EMBL/GenBank/DDBJ whole genome shotgun (WGS) entry which is preliminary data.</text>
</comment>
<evidence type="ECO:0000256" key="1">
    <source>
        <dbReference type="SAM" id="Phobius"/>
    </source>
</evidence>